<dbReference type="OrthoDB" id="10305929at2759"/>
<dbReference type="OMA" id="NTQWEAY"/>
<proteinExistence type="predicted"/>
<organism evidence="1 2">
    <name type="scientific">Paramecium octaurelia</name>
    <dbReference type="NCBI Taxonomy" id="43137"/>
    <lineage>
        <taxon>Eukaryota</taxon>
        <taxon>Sar</taxon>
        <taxon>Alveolata</taxon>
        <taxon>Ciliophora</taxon>
        <taxon>Intramacronucleata</taxon>
        <taxon>Oligohymenophorea</taxon>
        <taxon>Peniculida</taxon>
        <taxon>Parameciidae</taxon>
        <taxon>Paramecium</taxon>
    </lineage>
</organism>
<protein>
    <submittedName>
        <fullName evidence="1">Uncharacterized protein</fullName>
    </submittedName>
</protein>
<gene>
    <name evidence="1" type="ORF">POCTA_138.1.T0250030</name>
</gene>
<dbReference type="AlphaFoldDB" id="A0A8S1TB10"/>
<dbReference type="EMBL" id="CAJJDP010000025">
    <property type="protein sequence ID" value="CAD8151311.1"/>
    <property type="molecule type" value="Genomic_DNA"/>
</dbReference>
<evidence type="ECO:0000313" key="2">
    <source>
        <dbReference type="Proteomes" id="UP000683925"/>
    </source>
</evidence>
<keyword evidence="2" id="KW-1185">Reference proteome</keyword>
<name>A0A8S1TB10_PAROT</name>
<dbReference type="Proteomes" id="UP000683925">
    <property type="component" value="Unassembled WGS sequence"/>
</dbReference>
<sequence>MQGFLDISGIQSNEKTMLLDISAIPSREDHLDDELIHQQLMILQSQEAIREKENDEEVTKHAIQLKKKVITSLENYSQMLTSKDNSIKKVIQNDLNIINQEYQELLSMVDEVELISKEVQMIIKLVGEFLEKMSVKSNEKREIQYSKTMSEKLQRNPARANTFQGHSYDCYQKQRSFPSQQLQQQQQLSNNSCESDENTAVSNKTLIALNNKIFTLIQQLQQNEKYQRITNYAQEIMNSSENMETFKQLRQLSKQFEDPEVKKLVKVCYLKSLVQEQSQNNTSKREFYDLVIKIKSQVPENNKIHSMMINSLYDDVIKKGVPNTQWEAYMKQLFN</sequence>
<comment type="caution">
    <text evidence="1">The sequence shown here is derived from an EMBL/GenBank/DDBJ whole genome shotgun (WGS) entry which is preliminary data.</text>
</comment>
<evidence type="ECO:0000313" key="1">
    <source>
        <dbReference type="EMBL" id="CAD8151311.1"/>
    </source>
</evidence>
<reference evidence="1" key="1">
    <citation type="submission" date="2021-01" db="EMBL/GenBank/DDBJ databases">
        <authorList>
            <consortium name="Genoscope - CEA"/>
            <person name="William W."/>
        </authorList>
    </citation>
    <scope>NUCLEOTIDE SEQUENCE</scope>
</reference>
<accession>A0A8S1TB10</accession>